<evidence type="ECO:0000256" key="8">
    <source>
        <dbReference type="ARBA" id="ARBA00023180"/>
    </source>
</evidence>
<evidence type="ECO:0000256" key="2">
    <source>
        <dbReference type="ARBA" id="ARBA00022448"/>
    </source>
</evidence>
<evidence type="ECO:0000259" key="13">
    <source>
        <dbReference type="SMART" id="SM00079"/>
    </source>
</evidence>
<dbReference type="InterPro" id="IPR001320">
    <property type="entry name" value="Iontro_rcpt_C"/>
</dbReference>
<dbReference type="GO" id="GO:0016020">
    <property type="term" value="C:membrane"/>
    <property type="evidence" value="ECO:0007669"/>
    <property type="project" value="UniProtKB-SubCell"/>
</dbReference>
<keyword evidence="4 12" id="KW-1133">Transmembrane helix</keyword>
<keyword evidence="3 12" id="KW-0812">Transmembrane</keyword>
<evidence type="ECO:0000256" key="7">
    <source>
        <dbReference type="ARBA" id="ARBA00023170"/>
    </source>
</evidence>
<dbReference type="Gene3D" id="1.10.287.70">
    <property type="match status" value="1"/>
</dbReference>
<evidence type="ECO:0000256" key="12">
    <source>
        <dbReference type="SAM" id="Phobius"/>
    </source>
</evidence>
<dbReference type="SUPFAM" id="SSF53850">
    <property type="entry name" value="Periplasmic binding protein-like II"/>
    <property type="match status" value="1"/>
</dbReference>
<dbReference type="STRING" id="6573.A0A210PVP6"/>
<keyword evidence="5" id="KW-0406">Ion transport</keyword>
<evidence type="ECO:0000256" key="1">
    <source>
        <dbReference type="ARBA" id="ARBA00004141"/>
    </source>
</evidence>
<comment type="caution">
    <text evidence="14">The sequence shown here is derived from an EMBL/GenBank/DDBJ whole genome shotgun (WGS) entry which is preliminary data.</text>
</comment>
<organism evidence="14 15">
    <name type="scientific">Mizuhopecten yessoensis</name>
    <name type="common">Japanese scallop</name>
    <name type="synonym">Patinopecten yessoensis</name>
    <dbReference type="NCBI Taxonomy" id="6573"/>
    <lineage>
        <taxon>Eukaryota</taxon>
        <taxon>Metazoa</taxon>
        <taxon>Spiralia</taxon>
        <taxon>Lophotrochozoa</taxon>
        <taxon>Mollusca</taxon>
        <taxon>Bivalvia</taxon>
        <taxon>Autobranchia</taxon>
        <taxon>Pteriomorphia</taxon>
        <taxon>Pectinida</taxon>
        <taxon>Pectinoidea</taxon>
        <taxon>Pectinidae</taxon>
        <taxon>Mizuhopecten</taxon>
    </lineage>
</organism>
<feature type="region of interest" description="Disordered" evidence="11">
    <location>
        <begin position="338"/>
        <end position="358"/>
    </location>
</feature>
<dbReference type="GO" id="GO:0015276">
    <property type="term" value="F:ligand-gated monoatomic ion channel activity"/>
    <property type="evidence" value="ECO:0007669"/>
    <property type="project" value="InterPro"/>
</dbReference>
<dbReference type="SMART" id="SM00079">
    <property type="entry name" value="PBPe"/>
    <property type="match status" value="1"/>
</dbReference>
<dbReference type="Proteomes" id="UP000242188">
    <property type="component" value="Unassembled WGS sequence"/>
</dbReference>
<comment type="subcellular location">
    <subcellularLocation>
        <location evidence="1">Membrane</location>
        <topology evidence="1">Multi-pass membrane protein</topology>
    </subcellularLocation>
</comment>
<feature type="transmembrane region" description="Helical" evidence="12">
    <location>
        <begin position="33"/>
        <end position="53"/>
    </location>
</feature>
<evidence type="ECO:0000256" key="10">
    <source>
        <dbReference type="ARBA" id="ARBA00023303"/>
    </source>
</evidence>
<dbReference type="EMBL" id="NEDP02005460">
    <property type="protein sequence ID" value="OWF40561.1"/>
    <property type="molecule type" value="Genomic_DNA"/>
</dbReference>
<feature type="domain" description="Ionotropic glutamate receptor C-terminal" evidence="13">
    <location>
        <begin position="75"/>
        <end position="272"/>
    </location>
</feature>
<dbReference type="AlphaFoldDB" id="A0A210PVP6"/>
<sequence length="358" mass="40450">MFTDTGLSILLKKPQKHAQSHNSASLPFCPFTVGIWASIIVAYIIVSLVLYVISRMNPEERAADRGEDHITICTAFFVTLSMLSLQGFRLTPTSLAGRTLVCFWWMFALVTVVMYTSSLTSMLFLKFPDVEDPLPFYTFEQMTKQTKIEYGTLMSGSTRHYFKTFPGATEKVINQYWNNRHDLLVSSIEEGVARVRNSNGDYAFVMESEMSYYLVAQTCDLAVTAGGENRAERSYAFACRPDIDICRQLDHAIIQMKENGELRPIMDKWISGPCGRYVDLSSPLHYVPPTMDAYMDVKHMDMTRFTVPLVAMAFGVILSALLAVVEIYRSKARGISRGSRVPMPEDKRGFSDSLDIDM</sequence>
<proteinExistence type="predicted"/>
<evidence type="ECO:0000256" key="4">
    <source>
        <dbReference type="ARBA" id="ARBA00022989"/>
    </source>
</evidence>
<keyword evidence="10" id="KW-0407">Ion channel</keyword>
<dbReference type="Pfam" id="PF00060">
    <property type="entry name" value="Lig_chan"/>
    <property type="match status" value="1"/>
</dbReference>
<accession>A0A210PVP6</accession>
<protein>
    <submittedName>
        <fullName evidence="14">Glutamate receptor U1</fullName>
    </submittedName>
</protein>
<keyword evidence="8" id="KW-0325">Glycoprotein</keyword>
<evidence type="ECO:0000256" key="11">
    <source>
        <dbReference type="SAM" id="MobiDB-lite"/>
    </source>
</evidence>
<keyword evidence="9" id="KW-1071">Ligand-gated ion channel</keyword>
<keyword evidence="15" id="KW-1185">Reference proteome</keyword>
<feature type="transmembrane region" description="Helical" evidence="12">
    <location>
        <begin position="73"/>
        <end position="91"/>
    </location>
</feature>
<evidence type="ECO:0000313" key="15">
    <source>
        <dbReference type="Proteomes" id="UP000242188"/>
    </source>
</evidence>
<gene>
    <name evidence="14" type="ORF">KP79_PYT19995</name>
</gene>
<evidence type="ECO:0000313" key="14">
    <source>
        <dbReference type="EMBL" id="OWF40561.1"/>
    </source>
</evidence>
<dbReference type="PANTHER" id="PTHR18966">
    <property type="entry name" value="IONOTROPIC GLUTAMATE RECEPTOR"/>
    <property type="match status" value="1"/>
</dbReference>
<feature type="transmembrane region" description="Helical" evidence="12">
    <location>
        <begin position="103"/>
        <end position="125"/>
    </location>
</feature>
<keyword evidence="7 14" id="KW-0675">Receptor</keyword>
<evidence type="ECO:0000256" key="3">
    <source>
        <dbReference type="ARBA" id="ARBA00022692"/>
    </source>
</evidence>
<evidence type="ECO:0000256" key="9">
    <source>
        <dbReference type="ARBA" id="ARBA00023286"/>
    </source>
</evidence>
<keyword evidence="6 12" id="KW-0472">Membrane</keyword>
<evidence type="ECO:0000256" key="6">
    <source>
        <dbReference type="ARBA" id="ARBA00023136"/>
    </source>
</evidence>
<dbReference type="OrthoDB" id="5984008at2759"/>
<keyword evidence="2" id="KW-0813">Transport</keyword>
<dbReference type="InterPro" id="IPR015683">
    <property type="entry name" value="Ionotropic_Glu_rcpt"/>
</dbReference>
<feature type="transmembrane region" description="Helical" evidence="12">
    <location>
        <begin position="305"/>
        <end position="328"/>
    </location>
</feature>
<reference evidence="14 15" key="1">
    <citation type="journal article" date="2017" name="Nat. Ecol. Evol.">
        <title>Scallop genome provides insights into evolution of bilaterian karyotype and development.</title>
        <authorList>
            <person name="Wang S."/>
            <person name="Zhang J."/>
            <person name="Jiao W."/>
            <person name="Li J."/>
            <person name="Xun X."/>
            <person name="Sun Y."/>
            <person name="Guo X."/>
            <person name="Huan P."/>
            <person name="Dong B."/>
            <person name="Zhang L."/>
            <person name="Hu X."/>
            <person name="Sun X."/>
            <person name="Wang J."/>
            <person name="Zhao C."/>
            <person name="Wang Y."/>
            <person name="Wang D."/>
            <person name="Huang X."/>
            <person name="Wang R."/>
            <person name="Lv J."/>
            <person name="Li Y."/>
            <person name="Zhang Z."/>
            <person name="Liu B."/>
            <person name="Lu W."/>
            <person name="Hui Y."/>
            <person name="Liang J."/>
            <person name="Zhou Z."/>
            <person name="Hou R."/>
            <person name="Li X."/>
            <person name="Liu Y."/>
            <person name="Li H."/>
            <person name="Ning X."/>
            <person name="Lin Y."/>
            <person name="Zhao L."/>
            <person name="Xing Q."/>
            <person name="Dou J."/>
            <person name="Li Y."/>
            <person name="Mao J."/>
            <person name="Guo H."/>
            <person name="Dou H."/>
            <person name="Li T."/>
            <person name="Mu C."/>
            <person name="Jiang W."/>
            <person name="Fu Q."/>
            <person name="Fu X."/>
            <person name="Miao Y."/>
            <person name="Liu J."/>
            <person name="Yu Q."/>
            <person name="Li R."/>
            <person name="Liao H."/>
            <person name="Li X."/>
            <person name="Kong Y."/>
            <person name="Jiang Z."/>
            <person name="Chourrout D."/>
            <person name="Li R."/>
            <person name="Bao Z."/>
        </authorList>
    </citation>
    <scope>NUCLEOTIDE SEQUENCE [LARGE SCALE GENOMIC DNA]</scope>
    <source>
        <strain evidence="14 15">PY_sf001</strain>
    </source>
</reference>
<name>A0A210PVP6_MIZYE</name>
<evidence type="ECO:0000256" key="5">
    <source>
        <dbReference type="ARBA" id="ARBA00023065"/>
    </source>
</evidence>